<feature type="region of interest" description="Disordered" evidence="3">
    <location>
        <begin position="135"/>
        <end position="215"/>
    </location>
</feature>
<dbReference type="AlphaFoldDB" id="A0AAE1UIE1"/>
<dbReference type="EMBL" id="JAWZYT010000321">
    <property type="protein sequence ID" value="KAK4324812.1"/>
    <property type="molecule type" value="Genomic_DNA"/>
</dbReference>
<dbReference type="Proteomes" id="UP001292094">
    <property type="component" value="Unassembled WGS sequence"/>
</dbReference>
<accession>A0AAE1UIE1</accession>
<dbReference type="PANTHER" id="PTHR45791">
    <property type="entry name" value="CALCIUM AND INTEGRIN BINDING FAMILY MEMBER 2"/>
    <property type="match status" value="1"/>
</dbReference>
<keyword evidence="5" id="KW-1185">Reference proteome</keyword>
<gene>
    <name evidence="4" type="ORF">Pmani_004575</name>
</gene>
<keyword evidence="2" id="KW-0677">Repeat</keyword>
<dbReference type="Gene3D" id="1.10.238.10">
    <property type="entry name" value="EF-hand"/>
    <property type="match status" value="1"/>
</dbReference>
<evidence type="ECO:0000256" key="3">
    <source>
        <dbReference type="SAM" id="MobiDB-lite"/>
    </source>
</evidence>
<dbReference type="GO" id="GO:0000287">
    <property type="term" value="F:magnesium ion binding"/>
    <property type="evidence" value="ECO:0007669"/>
    <property type="project" value="TreeGrafter"/>
</dbReference>
<proteinExistence type="predicted"/>
<evidence type="ECO:0000313" key="5">
    <source>
        <dbReference type="Proteomes" id="UP001292094"/>
    </source>
</evidence>
<dbReference type="InterPro" id="IPR051433">
    <property type="entry name" value="CIBP"/>
</dbReference>
<feature type="compositionally biased region" description="Low complexity" evidence="3">
    <location>
        <begin position="149"/>
        <end position="174"/>
    </location>
</feature>
<dbReference type="GO" id="GO:0005509">
    <property type="term" value="F:calcium ion binding"/>
    <property type="evidence" value="ECO:0007669"/>
    <property type="project" value="TreeGrafter"/>
</dbReference>
<name>A0AAE1UIE1_9EUCA</name>
<dbReference type="PANTHER" id="PTHR45791:SF1">
    <property type="entry name" value="CALCIUM AND INTEGRIN BINDING FAMILY MEMBER 1"/>
    <property type="match status" value="1"/>
</dbReference>
<evidence type="ECO:0000256" key="1">
    <source>
        <dbReference type="ARBA" id="ARBA00022723"/>
    </source>
</evidence>
<keyword evidence="1" id="KW-0479">Metal-binding</keyword>
<evidence type="ECO:0000313" key="4">
    <source>
        <dbReference type="EMBL" id="KAK4324812.1"/>
    </source>
</evidence>
<comment type="caution">
    <text evidence="4">The sequence shown here is derived from an EMBL/GenBank/DDBJ whole genome shotgun (WGS) entry which is preliminary data.</text>
</comment>
<evidence type="ECO:0000256" key="2">
    <source>
        <dbReference type="ARBA" id="ARBA00022737"/>
    </source>
</evidence>
<feature type="compositionally biased region" description="Basic and acidic residues" evidence="3">
    <location>
        <begin position="135"/>
        <end position="148"/>
    </location>
</feature>
<reference evidence="4" key="1">
    <citation type="submission" date="2023-11" db="EMBL/GenBank/DDBJ databases">
        <title>Genome assemblies of two species of porcelain crab, Petrolisthes cinctipes and Petrolisthes manimaculis (Anomura: Porcellanidae).</title>
        <authorList>
            <person name="Angst P."/>
        </authorList>
    </citation>
    <scope>NUCLEOTIDE SEQUENCE</scope>
    <source>
        <strain evidence="4">PB745_02</strain>
        <tissue evidence="4">Gill</tissue>
    </source>
</reference>
<protein>
    <submittedName>
        <fullName evidence="4">Uncharacterized protein</fullName>
    </submittedName>
</protein>
<sequence length="215" mass="24248">MGGSSSVFCEEELQDYEDLTYLTRKEILLAWQRWVELVGCGDNKDTLYPQQTIQQLPELKHNPFRDRITHVFSTGQNNFNEDQVLDADDLGLVVDSLIGQDKEGLLPEERNRLVEEGVREWLLNYPIEVSQLPSHDHHEQNTTHHQTQDHQTPTHQTPAHQTPAHQTPAHQTPAIRPQPIRPQPSDPSPSDSSPSDPSPLDPSPSDSRTGGGHDD</sequence>
<organism evidence="4 5">
    <name type="scientific">Petrolisthes manimaculis</name>
    <dbReference type="NCBI Taxonomy" id="1843537"/>
    <lineage>
        <taxon>Eukaryota</taxon>
        <taxon>Metazoa</taxon>
        <taxon>Ecdysozoa</taxon>
        <taxon>Arthropoda</taxon>
        <taxon>Crustacea</taxon>
        <taxon>Multicrustacea</taxon>
        <taxon>Malacostraca</taxon>
        <taxon>Eumalacostraca</taxon>
        <taxon>Eucarida</taxon>
        <taxon>Decapoda</taxon>
        <taxon>Pleocyemata</taxon>
        <taxon>Anomura</taxon>
        <taxon>Galatheoidea</taxon>
        <taxon>Porcellanidae</taxon>
        <taxon>Petrolisthes</taxon>
    </lineage>
</organism>